<dbReference type="Proteomes" id="UP000827872">
    <property type="component" value="Linkage Group LG06"/>
</dbReference>
<evidence type="ECO:0000313" key="1">
    <source>
        <dbReference type="EMBL" id="KAH8007297.1"/>
    </source>
</evidence>
<name>A0ACB8FPK2_9SAUR</name>
<evidence type="ECO:0000313" key="2">
    <source>
        <dbReference type="Proteomes" id="UP000827872"/>
    </source>
</evidence>
<protein>
    <submittedName>
        <fullName evidence="1">Uncharacterized protein</fullName>
    </submittedName>
</protein>
<keyword evidence="2" id="KW-1185">Reference proteome</keyword>
<dbReference type="EMBL" id="CM037619">
    <property type="protein sequence ID" value="KAH8007297.1"/>
    <property type="molecule type" value="Genomic_DNA"/>
</dbReference>
<sequence>MAQRDGLVPRSGGREVSKPEEPGLSSRAGEAVADRLLALRRSSQRQLGDHGGVQSYQASQLECGSAQAGWFASSIQRKWNLGGDSIIKPADSGSIDMNK</sequence>
<comment type="caution">
    <text evidence="1">The sequence shown here is derived from an EMBL/GenBank/DDBJ whole genome shotgun (WGS) entry which is preliminary data.</text>
</comment>
<reference evidence="1" key="1">
    <citation type="submission" date="2021-08" db="EMBL/GenBank/DDBJ databases">
        <title>The first chromosome-level gecko genome reveals the dynamic sex chromosomes of Neotropical dwarf geckos (Sphaerodactylidae: Sphaerodactylus).</title>
        <authorList>
            <person name="Pinto B.J."/>
            <person name="Keating S.E."/>
            <person name="Gamble T."/>
        </authorList>
    </citation>
    <scope>NUCLEOTIDE SEQUENCE</scope>
    <source>
        <strain evidence="1">TG3544</strain>
    </source>
</reference>
<organism evidence="1 2">
    <name type="scientific">Sphaerodactylus townsendi</name>
    <dbReference type="NCBI Taxonomy" id="933632"/>
    <lineage>
        <taxon>Eukaryota</taxon>
        <taxon>Metazoa</taxon>
        <taxon>Chordata</taxon>
        <taxon>Craniata</taxon>
        <taxon>Vertebrata</taxon>
        <taxon>Euteleostomi</taxon>
        <taxon>Lepidosauria</taxon>
        <taxon>Squamata</taxon>
        <taxon>Bifurcata</taxon>
        <taxon>Gekkota</taxon>
        <taxon>Sphaerodactylidae</taxon>
        <taxon>Sphaerodactylus</taxon>
    </lineage>
</organism>
<accession>A0ACB8FPK2</accession>
<gene>
    <name evidence="1" type="ORF">K3G42_019763</name>
</gene>
<proteinExistence type="predicted"/>